<reference evidence="2" key="1">
    <citation type="submission" date="2016-01" db="EMBL/GenBank/DDBJ databases">
        <authorList>
            <person name="Mitreva M."/>
            <person name="Pepin K.H."/>
            <person name="Mihindukulasuriya K.A."/>
            <person name="Fulton R."/>
            <person name="Fronick C."/>
            <person name="O'Laughlin M."/>
            <person name="Miner T."/>
            <person name="Herter B."/>
            <person name="Rosa B.A."/>
            <person name="Cordes M."/>
            <person name="Tomlinson C."/>
            <person name="Wollam A."/>
            <person name="Palsikar V.B."/>
            <person name="Mardis E.R."/>
            <person name="Wilson R.K."/>
        </authorList>
    </citation>
    <scope>NUCLEOTIDE SEQUENCE [LARGE SCALE GENOMIC DNA]</scope>
    <source>
        <strain evidence="2">DNF00896</strain>
    </source>
</reference>
<comment type="caution">
    <text evidence="1">The sequence shown here is derived from an EMBL/GenBank/DDBJ whole genome shotgun (WGS) entry which is preliminary data.</text>
</comment>
<gene>
    <name evidence="1" type="ORF">HMPREF1866_00654</name>
</gene>
<organism evidence="1 2">
    <name type="scientific">Lachnoanaerobaculum saburreum</name>
    <dbReference type="NCBI Taxonomy" id="467210"/>
    <lineage>
        <taxon>Bacteria</taxon>
        <taxon>Bacillati</taxon>
        <taxon>Bacillota</taxon>
        <taxon>Clostridia</taxon>
        <taxon>Lachnospirales</taxon>
        <taxon>Lachnospiraceae</taxon>
        <taxon>Lachnoanaerobaculum</taxon>
    </lineage>
</organism>
<keyword evidence="2" id="KW-1185">Reference proteome</keyword>
<sequence length="112" mass="13134">MWKEQKYDETKEVIPKDHIMLSGIVYIPDHFDKERKVDKPVAREDGKDVCKKLRDYRKQLAAMNNIEFISEECGHVGPCAGTCDKCDEESKYLSDELSKIPEEKQRIPRFEL</sequence>
<name>A0A133ZXQ9_9FIRM</name>
<dbReference type="RefSeq" id="WP_060930590.1">
    <property type="nucleotide sequence ID" value="NZ_KQ959779.1"/>
</dbReference>
<proteinExistence type="predicted"/>
<dbReference type="PATRIC" id="fig|467210.3.peg.645"/>
<evidence type="ECO:0000313" key="1">
    <source>
        <dbReference type="EMBL" id="KXB60228.1"/>
    </source>
</evidence>
<dbReference type="AlphaFoldDB" id="A0A133ZXQ9"/>
<dbReference type="STRING" id="467210.HMPREF1866_00654"/>
<dbReference type="EMBL" id="LSDA01000017">
    <property type="protein sequence ID" value="KXB60228.1"/>
    <property type="molecule type" value="Genomic_DNA"/>
</dbReference>
<dbReference type="Proteomes" id="UP000070394">
    <property type="component" value="Unassembled WGS sequence"/>
</dbReference>
<evidence type="ECO:0000313" key="2">
    <source>
        <dbReference type="Proteomes" id="UP000070394"/>
    </source>
</evidence>
<accession>A0A133ZXQ9</accession>
<protein>
    <submittedName>
        <fullName evidence="1">Uncharacterized protein</fullName>
    </submittedName>
</protein>